<protein>
    <recommendedName>
        <fullName evidence="3">Phage protein</fullName>
    </recommendedName>
</protein>
<name>A0ABY9JTD2_9BACI</name>
<gene>
    <name evidence="1" type="ORF">LC087_12440</name>
</gene>
<organism evidence="1 2">
    <name type="scientific">Bacillus carboniphilus</name>
    <dbReference type="NCBI Taxonomy" id="86663"/>
    <lineage>
        <taxon>Bacteria</taxon>
        <taxon>Bacillati</taxon>
        <taxon>Bacillota</taxon>
        <taxon>Bacilli</taxon>
        <taxon>Bacillales</taxon>
        <taxon>Bacillaceae</taxon>
        <taxon>Bacillus</taxon>
    </lineage>
</organism>
<evidence type="ECO:0000313" key="2">
    <source>
        <dbReference type="Proteomes" id="UP001197974"/>
    </source>
</evidence>
<reference evidence="1 2" key="1">
    <citation type="submission" date="2023-06" db="EMBL/GenBank/DDBJ databases">
        <title>Five Gram-positive bacteria isolated from mangrove sediments in Shenzhen, Guangdong, China.</title>
        <authorList>
            <person name="Yu S."/>
            <person name="Zheng W."/>
            <person name="Huang Y."/>
        </authorList>
    </citation>
    <scope>NUCLEOTIDE SEQUENCE [LARGE SCALE GENOMIC DNA]</scope>
    <source>
        <strain evidence="1 2">SaN35-3</strain>
    </source>
</reference>
<proteinExistence type="predicted"/>
<evidence type="ECO:0000313" key="1">
    <source>
        <dbReference type="EMBL" id="WLR41672.1"/>
    </source>
</evidence>
<evidence type="ECO:0008006" key="3">
    <source>
        <dbReference type="Google" id="ProtNLM"/>
    </source>
</evidence>
<dbReference type="RefSeq" id="WP_226541512.1">
    <property type="nucleotide sequence ID" value="NZ_CP129013.1"/>
</dbReference>
<accession>A0ABY9JTD2</accession>
<sequence length="111" mass="12693">MDKTIIKTNQNAFFLRYPINAHCEAEEMLGFPITQLNEKNTGMTEFRTLVFVGLKYGGNPVSINEAGEIMGDVINEHGMEYFTKQIQEAITKGFNHQKHQQAKKEISKKKN</sequence>
<keyword evidence="2" id="KW-1185">Reference proteome</keyword>
<dbReference type="Proteomes" id="UP001197974">
    <property type="component" value="Chromosome"/>
</dbReference>
<dbReference type="EMBL" id="CP129013">
    <property type="protein sequence ID" value="WLR41672.1"/>
    <property type="molecule type" value="Genomic_DNA"/>
</dbReference>